<dbReference type="Proteomes" id="UP000799421">
    <property type="component" value="Unassembled WGS sequence"/>
</dbReference>
<evidence type="ECO:0000313" key="4">
    <source>
        <dbReference type="EMBL" id="KAF2860802.1"/>
    </source>
</evidence>
<feature type="region of interest" description="Disordered" evidence="2">
    <location>
        <begin position="66"/>
        <end position="97"/>
    </location>
</feature>
<evidence type="ECO:0000259" key="3">
    <source>
        <dbReference type="PROSITE" id="PS50157"/>
    </source>
</evidence>
<feature type="compositionally biased region" description="Pro residues" evidence="2">
    <location>
        <begin position="239"/>
        <end position="250"/>
    </location>
</feature>
<sequence length="274" mass="29316">MALKVPSCPTRPLAAPANDARTRAPVVISACPALPHRVSRRKSSTFSPGTVAAVENTISGSLPERAESVLTDGPPFSATDRKPKARRASEGNRMGRRDKAGELKCEHCGKAYKHGSCLSKHLWEHTPQWQLTSKLLISKHQQVQLLEAASVLVAMNQDGSHDSDRSSISGISVSTGRDEPSSAETTPPPNDASRRSSKRLSGVCSQSLPTCQEDLAAAVGLLSCSQNTPTSGPTIPRGDVPPVPPLPPQYMTPHMKPNVDAEMDDDEGMWKMDA</sequence>
<proteinExistence type="predicted"/>
<keyword evidence="5" id="KW-1185">Reference proteome</keyword>
<keyword evidence="1" id="KW-0479">Metal-binding</keyword>
<dbReference type="GO" id="GO:0008270">
    <property type="term" value="F:zinc ion binding"/>
    <property type="evidence" value="ECO:0007669"/>
    <property type="project" value="UniProtKB-KW"/>
</dbReference>
<feature type="domain" description="C2H2-type" evidence="3">
    <location>
        <begin position="103"/>
        <end position="130"/>
    </location>
</feature>
<reference evidence="4" key="1">
    <citation type="journal article" date="2020" name="Stud. Mycol.">
        <title>101 Dothideomycetes genomes: a test case for predicting lifestyles and emergence of pathogens.</title>
        <authorList>
            <person name="Haridas S."/>
            <person name="Albert R."/>
            <person name="Binder M."/>
            <person name="Bloem J."/>
            <person name="Labutti K."/>
            <person name="Salamov A."/>
            <person name="Andreopoulos B."/>
            <person name="Baker S."/>
            <person name="Barry K."/>
            <person name="Bills G."/>
            <person name="Bluhm B."/>
            <person name="Cannon C."/>
            <person name="Castanera R."/>
            <person name="Culley D."/>
            <person name="Daum C."/>
            <person name="Ezra D."/>
            <person name="Gonzalez J."/>
            <person name="Henrissat B."/>
            <person name="Kuo A."/>
            <person name="Liang C."/>
            <person name="Lipzen A."/>
            <person name="Lutzoni F."/>
            <person name="Magnuson J."/>
            <person name="Mondo S."/>
            <person name="Nolan M."/>
            <person name="Ohm R."/>
            <person name="Pangilinan J."/>
            <person name="Park H.-J."/>
            <person name="Ramirez L."/>
            <person name="Alfaro M."/>
            <person name="Sun H."/>
            <person name="Tritt A."/>
            <person name="Yoshinaga Y."/>
            <person name="Zwiers L.-H."/>
            <person name="Turgeon B."/>
            <person name="Goodwin S."/>
            <person name="Spatafora J."/>
            <person name="Crous P."/>
            <person name="Grigoriev I."/>
        </authorList>
    </citation>
    <scope>NUCLEOTIDE SEQUENCE</scope>
    <source>
        <strain evidence="4">CBS 480.64</strain>
    </source>
</reference>
<feature type="region of interest" description="Disordered" evidence="2">
    <location>
        <begin position="229"/>
        <end position="274"/>
    </location>
</feature>
<protein>
    <recommendedName>
        <fullName evidence="3">C2H2-type domain-containing protein</fullName>
    </recommendedName>
</protein>
<dbReference type="OrthoDB" id="2152896at2759"/>
<evidence type="ECO:0000256" key="2">
    <source>
        <dbReference type="SAM" id="MobiDB-lite"/>
    </source>
</evidence>
<keyword evidence="1" id="KW-0863">Zinc-finger</keyword>
<name>A0A6A7C0G8_9PEZI</name>
<feature type="compositionally biased region" description="Basic and acidic residues" evidence="2">
    <location>
        <begin position="79"/>
        <end position="97"/>
    </location>
</feature>
<accession>A0A6A7C0G8</accession>
<dbReference type="PROSITE" id="PS50157">
    <property type="entry name" value="ZINC_FINGER_C2H2_2"/>
    <property type="match status" value="1"/>
</dbReference>
<feature type="region of interest" description="Disordered" evidence="2">
    <location>
        <begin position="157"/>
        <end position="201"/>
    </location>
</feature>
<feature type="region of interest" description="Disordered" evidence="2">
    <location>
        <begin position="1"/>
        <end position="21"/>
    </location>
</feature>
<evidence type="ECO:0000256" key="1">
    <source>
        <dbReference type="PROSITE-ProRule" id="PRU00042"/>
    </source>
</evidence>
<dbReference type="EMBL" id="MU005978">
    <property type="protein sequence ID" value="KAF2860802.1"/>
    <property type="molecule type" value="Genomic_DNA"/>
</dbReference>
<organism evidence="4 5">
    <name type="scientific">Piedraia hortae CBS 480.64</name>
    <dbReference type="NCBI Taxonomy" id="1314780"/>
    <lineage>
        <taxon>Eukaryota</taxon>
        <taxon>Fungi</taxon>
        <taxon>Dikarya</taxon>
        <taxon>Ascomycota</taxon>
        <taxon>Pezizomycotina</taxon>
        <taxon>Dothideomycetes</taxon>
        <taxon>Dothideomycetidae</taxon>
        <taxon>Capnodiales</taxon>
        <taxon>Piedraiaceae</taxon>
        <taxon>Piedraia</taxon>
    </lineage>
</organism>
<keyword evidence="1" id="KW-0862">Zinc</keyword>
<evidence type="ECO:0000313" key="5">
    <source>
        <dbReference type="Proteomes" id="UP000799421"/>
    </source>
</evidence>
<dbReference type="InterPro" id="IPR013087">
    <property type="entry name" value="Znf_C2H2_type"/>
</dbReference>
<gene>
    <name evidence="4" type="ORF">K470DRAFT_264196</name>
</gene>
<feature type="compositionally biased region" description="Low complexity" evidence="2">
    <location>
        <begin position="166"/>
        <end position="175"/>
    </location>
</feature>
<dbReference type="AlphaFoldDB" id="A0A6A7C0G8"/>
<dbReference type="PROSITE" id="PS00028">
    <property type="entry name" value="ZINC_FINGER_C2H2_1"/>
    <property type="match status" value="1"/>
</dbReference>